<organism evidence="1 2">
    <name type="scientific">Cucurbita argyrosperma subsp. sororia</name>
    <dbReference type="NCBI Taxonomy" id="37648"/>
    <lineage>
        <taxon>Eukaryota</taxon>
        <taxon>Viridiplantae</taxon>
        <taxon>Streptophyta</taxon>
        <taxon>Embryophyta</taxon>
        <taxon>Tracheophyta</taxon>
        <taxon>Spermatophyta</taxon>
        <taxon>Magnoliopsida</taxon>
        <taxon>eudicotyledons</taxon>
        <taxon>Gunneridae</taxon>
        <taxon>Pentapetalae</taxon>
        <taxon>rosids</taxon>
        <taxon>fabids</taxon>
        <taxon>Cucurbitales</taxon>
        <taxon>Cucurbitaceae</taxon>
        <taxon>Cucurbiteae</taxon>
        <taxon>Cucurbita</taxon>
    </lineage>
</organism>
<dbReference type="AlphaFoldDB" id="A0AAV6MSY2"/>
<protein>
    <submittedName>
        <fullName evidence="1">Uncharacterized protein</fullName>
    </submittedName>
</protein>
<feature type="non-terminal residue" evidence="1">
    <location>
        <position position="1"/>
    </location>
</feature>
<keyword evidence="2" id="KW-1185">Reference proteome</keyword>
<evidence type="ECO:0000313" key="2">
    <source>
        <dbReference type="Proteomes" id="UP000685013"/>
    </source>
</evidence>
<dbReference type="EMBL" id="JAGKQH010000012">
    <property type="protein sequence ID" value="KAG6585899.1"/>
    <property type="molecule type" value="Genomic_DNA"/>
</dbReference>
<reference evidence="1 2" key="1">
    <citation type="journal article" date="2021" name="Hortic Res">
        <title>The domestication of Cucurbita argyrosperma as revealed by the genome of its wild relative.</title>
        <authorList>
            <person name="Barrera-Redondo J."/>
            <person name="Sanchez-de la Vega G."/>
            <person name="Aguirre-Liguori J.A."/>
            <person name="Castellanos-Morales G."/>
            <person name="Gutierrez-Guerrero Y.T."/>
            <person name="Aguirre-Dugua X."/>
            <person name="Aguirre-Planter E."/>
            <person name="Tenaillon M.I."/>
            <person name="Lira-Saade R."/>
            <person name="Eguiarte L.E."/>
        </authorList>
    </citation>
    <scope>NUCLEOTIDE SEQUENCE [LARGE SCALE GENOMIC DNA]</scope>
    <source>
        <strain evidence="1">JBR-2021</strain>
    </source>
</reference>
<accession>A0AAV6MSY2</accession>
<evidence type="ECO:0000313" key="1">
    <source>
        <dbReference type="EMBL" id="KAG6585899.1"/>
    </source>
</evidence>
<comment type="caution">
    <text evidence="1">The sequence shown here is derived from an EMBL/GenBank/DDBJ whole genome shotgun (WGS) entry which is preliminary data.</text>
</comment>
<gene>
    <name evidence="1" type="ORF">SDJN03_18632</name>
</gene>
<name>A0AAV6MSY2_9ROSI</name>
<dbReference type="Proteomes" id="UP000685013">
    <property type="component" value="Chromosome 12"/>
</dbReference>
<sequence>MDRRGLERNAASVISMRSSVKVSKGIGLLPKAALVLWLLAPVFEKPCVQVSARQSEVSRLMDYWKRRMHRSKSLSCPVPD</sequence>
<proteinExistence type="predicted"/>